<gene>
    <name evidence="1" type="ORF">ADIARSV_1289</name>
</gene>
<name>R9GVB4_9SPHI</name>
<sequence length="45" mass="5189">MSYDIIAVPSFRKELKKLAKKYHSLKSDLTILFEILEKDPTHGIA</sequence>
<keyword evidence="2" id="KW-1185">Reference proteome</keyword>
<dbReference type="STRING" id="1150600.ADIARSV_1289"/>
<evidence type="ECO:0008006" key="3">
    <source>
        <dbReference type="Google" id="ProtNLM"/>
    </source>
</evidence>
<evidence type="ECO:0000313" key="1">
    <source>
        <dbReference type="EMBL" id="EOR95470.1"/>
    </source>
</evidence>
<reference evidence="1 2" key="1">
    <citation type="journal article" date="2013" name="Genome Announc.">
        <title>Draft Genome Sequence of Arcticibacter svalbardensis Strain MN12-7T, a Member of the Family Sphingobacteriaceae Isolated from an Arctic Soil Sample.</title>
        <authorList>
            <person name="Shivaji S."/>
            <person name="Ara S."/>
            <person name="Prasad S."/>
            <person name="Manasa B.P."/>
            <person name="Begum Z."/>
            <person name="Singh A."/>
            <person name="Kumar Pinnaka A."/>
        </authorList>
    </citation>
    <scope>NUCLEOTIDE SEQUENCE [LARGE SCALE GENOMIC DNA]</scope>
    <source>
        <strain evidence="1 2">MN12-7</strain>
    </source>
</reference>
<evidence type="ECO:0000313" key="2">
    <source>
        <dbReference type="Proteomes" id="UP000014174"/>
    </source>
</evidence>
<accession>R9GVB4</accession>
<dbReference type="AlphaFoldDB" id="R9GVB4"/>
<dbReference type="RefSeq" id="WP_016194530.1">
    <property type="nucleotide sequence ID" value="NZ_AQPN01000049.1"/>
</dbReference>
<dbReference type="EMBL" id="AQPN01000049">
    <property type="protein sequence ID" value="EOR95470.1"/>
    <property type="molecule type" value="Genomic_DNA"/>
</dbReference>
<proteinExistence type="predicted"/>
<dbReference type="Proteomes" id="UP000014174">
    <property type="component" value="Unassembled WGS sequence"/>
</dbReference>
<protein>
    <recommendedName>
        <fullName evidence="3">RelE/StbE replicon stabilization toxin</fullName>
    </recommendedName>
</protein>
<organism evidence="1 2">
    <name type="scientific">Arcticibacter svalbardensis MN12-7</name>
    <dbReference type="NCBI Taxonomy" id="1150600"/>
    <lineage>
        <taxon>Bacteria</taxon>
        <taxon>Pseudomonadati</taxon>
        <taxon>Bacteroidota</taxon>
        <taxon>Sphingobacteriia</taxon>
        <taxon>Sphingobacteriales</taxon>
        <taxon>Sphingobacteriaceae</taxon>
        <taxon>Arcticibacter</taxon>
    </lineage>
</organism>
<comment type="caution">
    <text evidence="1">The sequence shown here is derived from an EMBL/GenBank/DDBJ whole genome shotgun (WGS) entry which is preliminary data.</text>
</comment>